<sequence>MADQEEVTKSRDCSNAMMPNSSFDFGNNQNYGSENPRDCDPTPRNNMILTEKEVTESLQISERIMEESKGDECDPYFISLADVMVKLAAATLEVKKRIERKYPDDHFPLTEPFASPSEERHAESMEFLDHEFKMFAECFVFLVRAYMSLTSEKINILSQVPNDWAKGDIVAEDVQVPSSTQGDGVGGKEE</sequence>
<reference evidence="2" key="2">
    <citation type="journal article" date="2023" name="IMA Fungus">
        <title>Comparative genomic study of the Penicillium genus elucidates a diverse pangenome and 15 lateral gene transfer events.</title>
        <authorList>
            <person name="Petersen C."/>
            <person name="Sorensen T."/>
            <person name="Nielsen M.R."/>
            <person name="Sondergaard T.E."/>
            <person name="Sorensen J.L."/>
            <person name="Fitzpatrick D.A."/>
            <person name="Frisvad J.C."/>
            <person name="Nielsen K.L."/>
        </authorList>
    </citation>
    <scope>NUCLEOTIDE SEQUENCE</scope>
    <source>
        <strain evidence="2">IBT 21472</strain>
    </source>
</reference>
<evidence type="ECO:0000313" key="2">
    <source>
        <dbReference type="EMBL" id="KAJ5315861.1"/>
    </source>
</evidence>
<feature type="compositionally biased region" description="Basic and acidic residues" evidence="1">
    <location>
        <begin position="1"/>
        <end position="12"/>
    </location>
</feature>
<comment type="caution">
    <text evidence="2">The sequence shown here is derived from an EMBL/GenBank/DDBJ whole genome shotgun (WGS) entry which is preliminary data.</text>
</comment>
<evidence type="ECO:0000313" key="3">
    <source>
        <dbReference type="Proteomes" id="UP001147746"/>
    </source>
</evidence>
<keyword evidence="3" id="KW-1185">Reference proteome</keyword>
<dbReference type="Proteomes" id="UP001147746">
    <property type="component" value="Unassembled WGS sequence"/>
</dbReference>
<gene>
    <name evidence="2" type="ORF">N7476_006168</name>
</gene>
<dbReference type="AlphaFoldDB" id="A0A9W9U491"/>
<feature type="compositionally biased region" description="Polar residues" evidence="1">
    <location>
        <begin position="17"/>
        <end position="33"/>
    </location>
</feature>
<name>A0A9W9U491_9EURO</name>
<feature type="region of interest" description="Disordered" evidence="1">
    <location>
        <begin position="1"/>
        <end position="45"/>
    </location>
</feature>
<protein>
    <submittedName>
        <fullName evidence="2">Uncharacterized protein</fullName>
    </submittedName>
</protein>
<dbReference type="OrthoDB" id="10534236at2759"/>
<evidence type="ECO:0000256" key="1">
    <source>
        <dbReference type="SAM" id="MobiDB-lite"/>
    </source>
</evidence>
<proteinExistence type="predicted"/>
<reference evidence="2" key="1">
    <citation type="submission" date="2022-12" db="EMBL/GenBank/DDBJ databases">
        <authorList>
            <person name="Petersen C."/>
        </authorList>
    </citation>
    <scope>NUCLEOTIDE SEQUENCE</scope>
    <source>
        <strain evidence="2">IBT 21472</strain>
    </source>
</reference>
<organism evidence="2 3">
    <name type="scientific">Penicillium atrosanguineum</name>
    <dbReference type="NCBI Taxonomy" id="1132637"/>
    <lineage>
        <taxon>Eukaryota</taxon>
        <taxon>Fungi</taxon>
        <taxon>Dikarya</taxon>
        <taxon>Ascomycota</taxon>
        <taxon>Pezizomycotina</taxon>
        <taxon>Eurotiomycetes</taxon>
        <taxon>Eurotiomycetidae</taxon>
        <taxon>Eurotiales</taxon>
        <taxon>Aspergillaceae</taxon>
        <taxon>Penicillium</taxon>
    </lineage>
</organism>
<dbReference type="EMBL" id="JAPZBO010000005">
    <property type="protein sequence ID" value="KAJ5315861.1"/>
    <property type="molecule type" value="Genomic_DNA"/>
</dbReference>
<accession>A0A9W9U491</accession>